<reference evidence="4 5" key="1">
    <citation type="journal article" date="2015" name="Microbiome">
        <title>Genomic resolution of linkages in carbon, nitrogen, and sulfur cycling among widespread estuary sediment bacteria.</title>
        <authorList>
            <person name="Baker B.J."/>
            <person name="Lazar C.S."/>
            <person name="Teske A.P."/>
            <person name="Dick G.J."/>
        </authorList>
    </citation>
    <scope>NUCLEOTIDE SEQUENCE [LARGE SCALE GENOMIC DNA]</scope>
    <source>
        <strain evidence="4">SM1_40</strain>
    </source>
</reference>
<dbReference type="PIRSF" id="PIRSF037031">
    <property type="entry name" value="Redox_disulphide_2"/>
    <property type="match status" value="1"/>
</dbReference>
<dbReference type="Gene3D" id="3.40.30.10">
    <property type="entry name" value="Glutaredoxin"/>
    <property type="match status" value="1"/>
</dbReference>
<dbReference type="SUPFAM" id="SSF52833">
    <property type="entry name" value="Thioredoxin-like"/>
    <property type="match status" value="1"/>
</dbReference>
<accession>A0A0S8JCR3</accession>
<sequence length="78" mass="8611">MKNLQILGTGCHKCEKLAELVESTANEMGIEYTLEKVTDIQKIMDFGVMITPALVVDGDVKIAGKVPSIKEIEDLLKY</sequence>
<proteinExistence type="predicted"/>
<dbReference type="Pfam" id="PF13192">
    <property type="entry name" value="Thioredoxin_3"/>
    <property type="match status" value="1"/>
</dbReference>
<comment type="caution">
    <text evidence="4">The sequence shown here is derived from an EMBL/GenBank/DDBJ whole genome shotgun (WGS) entry which is preliminary data.</text>
</comment>
<dbReference type="InterPro" id="IPR012336">
    <property type="entry name" value="Thioredoxin-like_fold"/>
</dbReference>
<dbReference type="EMBL" id="LJVA01000140">
    <property type="protein sequence ID" value="KPL06693.1"/>
    <property type="molecule type" value="Genomic_DNA"/>
</dbReference>
<feature type="domain" description="Thioredoxin-like fold" evidence="3">
    <location>
        <begin position="3"/>
        <end position="77"/>
    </location>
</feature>
<feature type="active site" description="Nucleophile" evidence="1">
    <location>
        <position position="11"/>
    </location>
</feature>
<evidence type="ECO:0000256" key="2">
    <source>
        <dbReference type="PIRSR" id="PIRSR037031-51"/>
    </source>
</evidence>
<feature type="disulfide bond" description="Redox-active" evidence="2">
    <location>
        <begin position="11"/>
        <end position="14"/>
    </location>
</feature>
<name>A0A0S8JCR3_UNCT6</name>
<evidence type="ECO:0000313" key="4">
    <source>
        <dbReference type="EMBL" id="KPL06693.1"/>
    </source>
</evidence>
<evidence type="ECO:0000313" key="5">
    <source>
        <dbReference type="Proteomes" id="UP000051035"/>
    </source>
</evidence>
<dbReference type="Proteomes" id="UP000051035">
    <property type="component" value="Unassembled WGS sequence"/>
</dbReference>
<organism evidence="4 5">
    <name type="scientific">candidate division TA06 bacterium SM1_40</name>
    <dbReference type="NCBI Taxonomy" id="1703773"/>
    <lineage>
        <taxon>Bacteria</taxon>
        <taxon>Bacteria division TA06</taxon>
    </lineage>
</organism>
<protein>
    <recommendedName>
        <fullName evidence="3">Thioredoxin-like fold domain-containing protein</fullName>
    </recommendedName>
</protein>
<gene>
    <name evidence="4" type="ORF">AMJ71_09570</name>
</gene>
<evidence type="ECO:0000259" key="3">
    <source>
        <dbReference type="Pfam" id="PF13192"/>
    </source>
</evidence>
<dbReference type="AlphaFoldDB" id="A0A0S8JCR3"/>
<evidence type="ECO:0000256" key="1">
    <source>
        <dbReference type="PIRSR" id="PIRSR037031-50"/>
    </source>
</evidence>
<dbReference type="PANTHER" id="PTHR36450">
    <property type="entry name" value="THIOREDOXIN"/>
    <property type="match status" value="1"/>
</dbReference>
<feature type="active site" description="Nucleophile" evidence="1">
    <location>
        <position position="14"/>
    </location>
</feature>
<dbReference type="InterPro" id="IPR005243">
    <property type="entry name" value="THIRX-like_proc"/>
</dbReference>
<dbReference type="NCBIfam" id="TIGR00412">
    <property type="entry name" value="redox_disulf_2"/>
    <property type="match status" value="1"/>
</dbReference>
<dbReference type="InterPro" id="IPR036249">
    <property type="entry name" value="Thioredoxin-like_sf"/>
</dbReference>
<keyword evidence="2" id="KW-1015">Disulfide bond</keyword>
<keyword evidence="2" id="KW-0676">Redox-active center</keyword>
<dbReference type="PANTHER" id="PTHR36450:SF1">
    <property type="entry name" value="THIOREDOXIN"/>
    <property type="match status" value="1"/>
</dbReference>